<keyword evidence="4" id="KW-1185">Reference proteome</keyword>
<dbReference type="PRINTS" id="PR00081">
    <property type="entry name" value="GDHRDH"/>
</dbReference>
<comment type="similarity">
    <text evidence="1">Belongs to the short-chain dehydrogenases/reductases (SDR) family.</text>
</comment>
<comment type="caution">
    <text evidence="3">The sequence shown here is derived from an EMBL/GenBank/DDBJ whole genome shotgun (WGS) entry which is preliminary data.</text>
</comment>
<dbReference type="SUPFAM" id="SSF51735">
    <property type="entry name" value="NAD(P)-binding Rossmann-fold domains"/>
    <property type="match status" value="1"/>
</dbReference>
<dbReference type="Pfam" id="PF00106">
    <property type="entry name" value="adh_short"/>
    <property type="match status" value="1"/>
</dbReference>
<dbReference type="InterPro" id="IPR036291">
    <property type="entry name" value="NAD(P)-bd_dom_sf"/>
</dbReference>
<evidence type="ECO:0000256" key="1">
    <source>
        <dbReference type="ARBA" id="ARBA00006484"/>
    </source>
</evidence>
<gene>
    <name evidence="3" type="ORF">INT45_004568</name>
</gene>
<keyword evidence="2" id="KW-0560">Oxidoreductase</keyword>
<protein>
    <submittedName>
        <fullName evidence="3">Uncharacterized protein</fullName>
    </submittedName>
</protein>
<dbReference type="OrthoDB" id="5840532at2759"/>
<dbReference type="GO" id="GO:0016616">
    <property type="term" value="F:oxidoreductase activity, acting on the CH-OH group of donors, NAD or NADP as acceptor"/>
    <property type="evidence" value="ECO:0007669"/>
    <property type="project" value="TreeGrafter"/>
</dbReference>
<organism evidence="3 4">
    <name type="scientific">Circinella minor</name>
    <dbReference type="NCBI Taxonomy" id="1195481"/>
    <lineage>
        <taxon>Eukaryota</taxon>
        <taxon>Fungi</taxon>
        <taxon>Fungi incertae sedis</taxon>
        <taxon>Mucoromycota</taxon>
        <taxon>Mucoromycotina</taxon>
        <taxon>Mucoromycetes</taxon>
        <taxon>Mucorales</taxon>
        <taxon>Lichtheimiaceae</taxon>
        <taxon>Circinella</taxon>
    </lineage>
</organism>
<dbReference type="PANTHER" id="PTHR44229:SF4">
    <property type="entry name" value="15-HYDROXYPROSTAGLANDIN DEHYDROGENASE [NAD(+)]"/>
    <property type="match status" value="1"/>
</dbReference>
<evidence type="ECO:0000313" key="3">
    <source>
        <dbReference type="EMBL" id="KAG2216884.1"/>
    </source>
</evidence>
<evidence type="ECO:0000313" key="4">
    <source>
        <dbReference type="Proteomes" id="UP000646827"/>
    </source>
</evidence>
<accession>A0A8H7RSB9</accession>
<dbReference type="GO" id="GO:0005737">
    <property type="term" value="C:cytoplasm"/>
    <property type="evidence" value="ECO:0007669"/>
    <property type="project" value="TreeGrafter"/>
</dbReference>
<dbReference type="AlphaFoldDB" id="A0A8H7RSB9"/>
<dbReference type="PANTHER" id="PTHR44229">
    <property type="entry name" value="15-HYDROXYPROSTAGLANDIN DEHYDROGENASE [NAD(+)]"/>
    <property type="match status" value="1"/>
</dbReference>
<proteinExistence type="inferred from homology"/>
<dbReference type="Gene3D" id="3.40.50.720">
    <property type="entry name" value="NAD(P)-binding Rossmann-like Domain"/>
    <property type="match status" value="1"/>
</dbReference>
<dbReference type="Proteomes" id="UP000646827">
    <property type="component" value="Unassembled WGS sequence"/>
</dbReference>
<dbReference type="InterPro" id="IPR002347">
    <property type="entry name" value="SDR_fam"/>
</dbReference>
<evidence type="ECO:0000256" key="2">
    <source>
        <dbReference type="ARBA" id="ARBA00023002"/>
    </source>
</evidence>
<sequence length="312" mass="33121">MNVQKINSLNGKVAVVTGAASGIGKATAMALAERGAKVVIADVAEDAGEATAQEINDKIGSHVAIFQKTNVTKYKEYIALFQRTEKEFGGVDIVHLNAGTAKGGYISALQDLDDEQDEFAMNVNTMGVIKGTKVAILHLAKRGGGVILTTASTAGFDPDFNLAAYCASKHAVIGWTRSMDFLPQIANIRINAICPGGVATNFGNALLDDMCNLPLFGSAGGASLIPMTNIDTVVKAALKCIEDESLHGQTVLALPGDVIRIQPRPDLIAENGSPELTELYMKVVGENIDYYKSVLQKSLEKYDNSTKTEAEI</sequence>
<reference evidence="3 4" key="1">
    <citation type="submission" date="2020-12" db="EMBL/GenBank/DDBJ databases">
        <title>Metabolic potential, ecology and presence of endohyphal bacteria is reflected in genomic diversity of Mucoromycotina.</title>
        <authorList>
            <person name="Muszewska A."/>
            <person name="Okrasinska A."/>
            <person name="Steczkiewicz K."/>
            <person name="Drgas O."/>
            <person name="Orlowska M."/>
            <person name="Perlinska-Lenart U."/>
            <person name="Aleksandrzak-Piekarczyk T."/>
            <person name="Szatraj K."/>
            <person name="Zielenkiewicz U."/>
            <person name="Pilsyk S."/>
            <person name="Malc E."/>
            <person name="Mieczkowski P."/>
            <person name="Kruszewska J.S."/>
            <person name="Biernat P."/>
            <person name="Pawlowska J."/>
        </authorList>
    </citation>
    <scope>NUCLEOTIDE SEQUENCE [LARGE SCALE GENOMIC DNA]</scope>
    <source>
        <strain evidence="3 4">CBS 142.35</strain>
    </source>
</reference>
<dbReference type="EMBL" id="JAEPRB010000349">
    <property type="protein sequence ID" value="KAG2216884.1"/>
    <property type="molecule type" value="Genomic_DNA"/>
</dbReference>
<name>A0A8H7RSB9_9FUNG</name>